<accession>A0A9N8W0I0</accession>
<dbReference type="Pfam" id="PF12928">
    <property type="entry name" value="tRNA_int_end_N2"/>
    <property type="match status" value="1"/>
</dbReference>
<reference evidence="4" key="1">
    <citation type="submission" date="2021-06" db="EMBL/GenBank/DDBJ databases">
        <authorList>
            <person name="Kallberg Y."/>
            <person name="Tangrot J."/>
            <person name="Rosling A."/>
        </authorList>
    </citation>
    <scope>NUCLEOTIDE SEQUENCE</scope>
    <source>
        <strain evidence="4">AZ414A</strain>
    </source>
</reference>
<evidence type="ECO:0000259" key="3">
    <source>
        <dbReference type="Pfam" id="PF12928"/>
    </source>
</evidence>
<dbReference type="PANTHER" id="PTHR21027">
    <property type="entry name" value="TRNA-SPLICING ENDONUCLEASE SUBUNIT SEN54"/>
    <property type="match status" value="1"/>
</dbReference>
<protein>
    <submittedName>
        <fullName evidence="4">10364_t:CDS:1</fullName>
    </submittedName>
</protein>
<dbReference type="InterPro" id="IPR024336">
    <property type="entry name" value="tRNA_splic_suSen54_N"/>
</dbReference>
<dbReference type="AlphaFoldDB" id="A0A9N8W0I0"/>
<dbReference type="InterPro" id="IPR024337">
    <property type="entry name" value="tRNA_splic_suSen54"/>
</dbReference>
<comment type="caution">
    <text evidence="4">The sequence shown here is derived from an EMBL/GenBank/DDBJ whole genome shotgun (WGS) entry which is preliminary data.</text>
</comment>
<name>A0A9N8W0I0_9GLOM</name>
<proteinExistence type="inferred from homology"/>
<dbReference type="Proteomes" id="UP000789706">
    <property type="component" value="Unassembled WGS sequence"/>
</dbReference>
<evidence type="ECO:0000256" key="2">
    <source>
        <dbReference type="ARBA" id="ARBA00022694"/>
    </source>
</evidence>
<dbReference type="GO" id="GO:0000379">
    <property type="term" value="P:tRNA-type intron splice site recognition and cleavage"/>
    <property type="evidence" value="ECO:0007669"/>
    <property type="project" value="TreeGrafter"/>
</dbReference>
<keyword evidence="2" id="KW-0819">tRNA processing</keyword>
<gene>
    <name evidence="4" type="ORF">DEBURN_LOCUS3150</name>
</gene>
<dbReference type="PANTHER" id="PTHR21027:SF1">
    <property type="entry name" value="TRNA-SPLICING ENDONUCLEASE SUBUNIT SEN54"/>
    <property type="match status" value="1"/>
</dbReference>
<evidence type="ECO:0000313" key="4">
    <source>
        <dbReference type="EMBL" id="CAG8470822.1"/>
    </source>
</evidence>
<sequence length="231" mass="26648">MEEPEDILEDIIEEPENEINDILTFFKKKSRKICKGIWYKSPINKIKIIIARGNHLHNMGHSINGQIWLYPEEALFLLERGMLSIEFQDVPISIQQAYMLMLTGDEFITLEKYQINPIVEPGSCDTYGLMANEEDNQEDYKIDFYVHNQSQDKKFKKKSPGEPLLRVVVASAMLQKPPSIKTLERLFKDNGSNLSAKKNNSILFSIVDGENVVFLEFKDIMFGDIKVDLVK</sequence>
<evidence type="ECO:0000313" key="5">
    <source>
        <dbReference type="Proteomes" id="UP000789706"/>
    </source>
</evidence>
<evidence type="ECO:0000256" key="1">
    <source>
        <dbReference type="ARBA" id="ARBA00005736"/>
    </source>
</evidence>
<feature type="domain" description="tRNA-splicing endonuclease subunit Sen54 N-terminal" evidence="3">
    <location>
        <begin position="29"/>
        <end position="85"/>
    </location>
</feature>
<organism evidence="4 5">
    <name type="scientific">Diversispora eburnea</name>
    <dbReference type="NCBI Taxonomy" id="1213867"/>
    <lineage>
        <taxon>Eukaryota</taxon>
        <taxon>Fungi</taxon>
        <taxon>Fungi incertae sedis</taxon>
        <taxon>Mucoromycota</taxon>
        <taxon>Glomeromycotina</taxon>
        <taxon>Glomeromycetes</taxon>
        <taxon>Diversisporales</taxon>
        <taxon>Diversisporaceae</taxon>
        <taxon>Diversispora</taxon>
    </lineage>
</organism>
<dbReference type="GO" id="GO:0000214">
    <property type="term" value="C:tRNA-intron endonuclease complex"/>
    <property type="evidence" value="ECO:0007669"/>
    <property type="project" value="TreeGrafter"/>
</dbReference>
<keyword evidence="5" id="KW-1185">Reference proteome</keyword>
<comment type="similarity">
    <text evidence="1">Belongs to the SEN54 family.</text>
</comment>
<dbReference type="OrthoDB" id="408683at2759"/>
<dbReference type="EMBL" id="CAJVPK010000191">
    <property type="protein sequence ID" value="CAG8470822.1"/>
    <property type="molecule type" value="Genomic_DNA"/>
</dbReference>